<dbReference type="GO" id="GO:0061630">
    <property type="term" value="F:ubiquitin protein ligase activity"/>
    <property type="evidence" value="ECO:0007669"/>
    <property type="project" value="UniProtKB-EC"/>
</dbReference>
<dbReference type="GO" id="GO:0016874">
    <property type="term" value="F:ligase activity"/>
    <property type="evidence" value="ECO:0007669"/>
    <property type="project" value="UniProtKB-KW"/>
</dbReference>
<dbReference type="Gene3D" id="3.30.2160.10">
    <property type="entry name" value="Hect, E3 ligase catalytic domain"/>
    <property type="match status" value="1"/>
</dbReference>
<dbReference type="CDD" id="cd00078">
    <property type="entry name" value="HECTc"/>
    <property type="match status" value="1"/>
</dbReference>
<evidence type="ECO:0000256" key="10">
    <source>
        <dbReference type="PROSITE-ProRule" id="PRU00104"/>
    </source>
</evidence>
<dbReference type="PROSITE" id="PS50096">
    <property type="entry name" value="IQ"/>
    <property type="match status" value="1"/>
</dbReference>
<evidence type="ECO:0000259" key="11">
    <source>
        <dbReference type="PROSITE" id="PS50237"/>
    </source>
</evidence>
<dbReference type="Pfam" id="PF00632">
    <property type="entry name" value="HECT"/>
    <property type="match status" value="1"/>
</dbReference>
<dbReference type="SUPFAM" id="SSF56204">
    <property type="entry name" value="Hect, E3 ligase catalytic domain"/>
    <property type="match status" value="1"/>
</dbReference>
<evidence type="ECO:0000256" key="1">
    <source>
        <dbReference type="ARBA" id="ARBA00000885"/>
    </source>
</evidence>
<dbReference type="RefSeq" id="XP_001354157.2">
    <property type="nucleotide sequence ID" value="XM_001354121.4"/>
</dbReference>
<dbReference type="GO" id="GO:0000209">
    <property type="term" value="P:protein polyubiquitination"/>
    <property type="evidence" value="ECO:0007669"/>
    <property type="project" value="InterPro"/>
</dbReference>
<dbReference type="InterPro" id="IPR044611">
    <property type="entry name" value="E3A/B/C-like"/>
</dbReference>
<dbReference type="PANTHER" id="PTHR45700">
    <property type="entry name" value="UBIQUITIN-PROTEIN LIGASE E3C"/>
    <property type="match status" value="1"/>
</dbReference>
<name>A0A6I8UEI5_DROPS</name>
<comment type="subcellular location">
    <subcellularLocation>
        <location evidence="7">Postsynaptic density</location>
    </subcellularLocation>
</comment>
<comment type="pathway">
    <text evidence="2">Protein modification; protein ubiquitination.</text>
</comment>
<protein>
    <recommendedName>
        <fullName evidence="8">Ubiquitin-protein ligase E3B</fullName>
        <ecNumber evidence="3">2.3.2.26</ecNumber>
    </recommendedName>
    <alternativeName>
        <fullName evidence="9">HECT-type ubiquitin transferase E3B</fullName>
    </alternativeName>
</protein>
<dbReference type="GO" id="GO:0006511">
    <property type="term" value="P:ubiquitin-dependent protein catabolic process"/>
    <property type="evidence" value="ECO:0007669"/>
    <property type="project" value="TreeGrafter"/>
</dbReference>
<keyword evidence="6" id="KW-0770">Synapse</keyword>
<dbReference type="FunFam" id="3.30.2410.10:FF:000012">
    <property type="entry name" value="Ubiquitin-protein ligase E3B"/>
    <property type="match status" value="1"/>
</dbReference>
<evidence type="ECO:0000256" key="9">
    <source>
        <dbReference type="ARBA" id="ARBA00077267"/>
    </source>
</evidence>
<dbReference type="FunCoup" id="A0A6I8UEI5">
    <property type="interactions" value="2061"/>
</dbReference>
<keyword evidence="12" id="KW-1185">Reference proteome</keyword>
<evidence type="ECO:0000256" key="3">
    <source>
        <dbReference type="ARBA" id="ARBA00012485"/>
    </source>
</evidence>
<dbReference type="InterPro" id="IPR000569">
    <property type="entry name" value="HECT_dom"/>
</dbReference>
<evidence type="ECO:0000256" key="5">
    <source>
        <dbReference type="ARBA" id="ARBA00022786"/>
    </source>
</evidence>
<feature type="domain" description="HECT" evidence="11">
    <location>
        <begin position="718"/>
        <end position="1083"/>
    </location>
</feature>
<evidence type="ECO:0000256" key="4">
    <source>
        <dbReference type="ARBA" id="ARBA00022679"/>
    </source>
</evidence>
<dbReference type="InterPro" id="IPR035983">
    <property type="entry name" value="Hect_E3_ubiquitin_ligase"/>
</dbReference>
<dbReference type="PROSITE" id="PS50237">
    <property type="entry name" value="HECT"/>
    <property type="match status" value="1"/>
</dbReference>
<evidence type="ECO:0000313" key="12">
    <source>
        <dbReference type="Proteomes" id="UP000001819"/>
    </source>
</evidence>
<keyword evidence="4" id="KW-0808">Transferase</keyword>
<dbReference type="PANTHER" id="PTHR45700:SF3">
    <property type="entry name" value="UBIQUITIN-PROTEIN LIGASE E3B"/>
    <property type="match status" value="1"/>
</dbReference>
<dbReference type="KEGG" id="dpo:4814003"/>
<reference evidence="13" key="1">
    <citation type="submission" date="2025-08" db="UniProtKB">
        <authorList>
            <consortium name="RefSeq"/>
        </authorList>
    </citation>
    <scope>IDENTIFICATION</scope>
    <source>
        <strain evidence="13">MV-25-SWS-2005</strain>
        <tissue evidence="13">Whole body</tissue>
    </source>
</reference>
<proteinExistence type="predicted"/>
<dbReference type="GO" id="GO:0014069">
    <property type="term" value="C:postsynaptic density"/>
    <property type="evidence" value="ECO:0007669"/>
    <property type="project" value="UniProtKB-SubCell"/>
</dbReference>
<feature type="active site" description="Glycyl thioester intermediate" evidence="10">
    <location>
        <position position="1051"/>
    </location>
</feature>
<accession>A0A6I8UEI5</accession>
<dbReference type="FunFam" id="3.30.2160.10:FF:000002">
    <property type="entry name" value="Putative Ubiquitin-protein ligase E3C"/>
    <property type="match status" value="1"/>
</dbReference>
<keyword evidence="13" id="KW-0436">Ligase</keyword>
<evidence type="ECO:0000256" key="8">
    <source>
        <dbReference type="ARBA" id="ARBA00067505"/>
    </source>
</evidence>
<organism evidence="12 13">
    <name type="scientific">Drosophila pseudoobscura pseudoobscura</name>
    <name type="common">Fruit fly</name>
    <dbReference type="NCBI Taxonomy" id="46245"/>
    <lineage>
        <taxon>Eukaryota</taxon>
        <taxon>Metazoa</taxon>
        <taxon>Ecdysozoa</taxon>
        <taxon>Arthropoda</taxon>
        <taxon>Hexapoda</taxon>
        <taxon>Insecta</taxon>
        <taxon>Pterygota</taxon>
        <taxon>Neoptera</taxon>
        <taxon>Endopterygota</taxon>
        <taxon>Diptera</taxon>
        <taxon>Brachycera</taxon>
        <taxon>Muscomorpha</taxon>
        <taxon>Ephydroidea</taxon>
        <taxon>Drosophilidae</taxon>
        <taxon>Drosophila</taxon>
        <taxon>Sophophora</taxon>
    </lineage>
</organism>
<dbReference type="Gene3D" id="3.90.1750.10">
    <property type="entry name" value="Hect, E3 ligase catalytic domains"/>
    <property type="match status" value="1"/>
</dbReference>
<gene>
    <name evidence="13" type="primary">LOC4814003</name>
</gene>
<evidence type="ECO:0000256" key="6">
    <source>
        <dbReference type="ARBA" id="ARBA00023018"/>
    </source>
</evidence>
<evidence type="ECO:0000256" key="2">
    <source>
        <dbReference type="ARBA" id="ARBA00004906"/>
    </source>
</evidence>
<keyword evidence="5 10" id="KW-0833">Ubl conjugation pathway</keyword>
<comment type="catalytic activity">
    <reaction evidence="1">
        <text>S-ubiquitinyl-[E2 ubiquitin-conjugating enzyme]-L-cysteine + [acceptor protein]-L-lysine = [E2 ubiquitin-conjugating enzyme]-L-cysteine + N(6)-ubiquitinyl-[acceptor protein]-L-lysine.</text>
        <dbReference type="EC" id="2.3.2.26"/>
    </reaction>
</comment>
<dbReference type="InParanoid" id="A0A6I8UEI5"/>
<dbReference type="Proteomes" id="UP000001819">
    <property type="component" value="Chromosome X"/>
</dbReference>
<dbReference type="Gene3D" id="3.30.2410.10">
    <property type="entry name" value="Hect, E3 ligase catalytic domain"/>
    <property type="match status" value="1"/>
</dbReference>
<dbReference type="GO" id="GO:0009966">
    <property type="term" value="P:regulation of signal transduction"/>
    <property type="evidence" value="ECO:0007669"/>
    <property type="project" value="UniProtKB-ARBA"/>
</dbReference>
<evidence type="ECO:0000256" key="7">
    <source>
        <dbReference type="ARBA" id="ARBA00034105"/>
    </source>
</evidence>
<dbReference type="EC" id="2.3.2.26" evidence="3"/>
<evidence type="ECO:0000313" key="13">
    <source>
        <dbReference type="RefSeq" id="XP_001354157.2"/>
    </source>
</evidence>
<sequence length="1083" mass="123878">MFAQTESQKTSFLEQTKAAREERALEKRRELAAILLQSTLKGYASRRKYQKRIINDFDAVFVPGQDEKDTELELTAVNVYPLLRRYLTQIKLDKKNMKARERLEIICRYVNKAMEAENTRLSYAALCLHKERSLPWIAHIKILLTNCLLLLPELKPENHADSLSLALFLHTLIVFTSPKSWAILRNATFGGLQPAMQKVCCNIQGHLVQHGFYKTMRLVLLRGTAREELSVKSVTLVAIITLCLRPLIDGDYSRNLLSQFLSEIVSVPALVYHLNQSVPQCIEQLSSMGLLKKALSISEDFQWFEEFGASMPGTKSLAFLGNIVNLFNIDGQAEAKVLAYPLLIETTTTLLELIPNTVTTKGVFTQWHELLGWHTPGTEPAQNQNVSLIKKQFHMLWDSRCIKVLLGDFLKDINVNYERIEFQSPQQPSTSNLLRRALERSSNCGVTLIGGGTASKQSKQAKQPWRKLDSADVVQVSRICGMYYAALSTLSQMKLDILTGICYNDNVLYDIWLMLTSLGPNCGMKEYLDLLKSETSLQKPQTAMLMLFCDCMTHYVTILDEYEMYTEQNPFRLNDYVMLTYFLNNMLYKLINDNILGAKNIVQNPVFLSLHTLLLCLYRRDCRRPFTPTNHWLIPEVKPSTFINDLEKAKRNAMLLLAKMPHIIPHDDRVKLFRKFVQNEKAVMGLTESACASPRSALIVIHRERIVEDGYRQLAAQPTQALKGVIRVRFINQQGLHEAGIDQDGVFKEFLEETIKKVFDPSLNLFKTTSDQRLYPSPISYVQDNHLQLFEFVGRMLGKAVYEGIVVDVPFASFFLSQLLGQTQQALYSCMDELPSLDAELYRSLTFIKHYKQDVAELNLTFSVDQDVMGKIVTHELHPGGKGRVVNDHNKLVYIHYMAYFHMNTQIREQTQAFNRGFRSIVNPEWLSLFSPPELQRLISGDTAPLDLRDLRKHTQYYGGFHDSHRVVGWLWDILGKDFTEEERKLFLKFVTSCSKPPLLGFAHLEPPFSIRCVEVGDDEDTGDTIGSVIRGFFTIRKKDPLNRLPTSSTCFNLLKLPNYQKKSTLRDKLRYAVSSNTGFELS</sequence>
<dbReference type="AlphaFoldDB" id="A0A6I8UEI5"/>
<dbReference type="SMART" id="SM00119">
    <property type="entry name" value="HECTc"/>
    <property type="match status" value="1"/>
</dbReference>